<feature type="binding site" evidence="5">
    <location>
        <position position="97"/>
    </location>
    <ligand>
        <name>substrate</name>
    </ligand>
</feature>
<dbReference type="FunFam" id="3.40.50.10860:FF:000003">
    <property type="entry name" value="Glutamate dehydrogenase"/>
    <property type="match status" value="1"/>
</dbReference>
<dbReference type="SUPFAM" id="SSF51735">
    <property type="entry name" value="NAD(P)-binding Rossmann-fold domains"/>
    <property type="match status" value="1"/>
</dbReference>
<evidence type="ECO:0000313" key="10">
    <source>
        <dbReference type="Proteomes" id="UP000722750"/>
    </source>
</evidence>
<keyword evidence="5" id="KW-0520">NAD</keyword>
<dbReference type="Gene3D" id="3.40.50.720">
    <property type="entry name" value="NAD(P)-binding Rossmann-like Domain"/>
    <property type="match status" value="1"/>
</dbReference>
<dbReference type="InterPro" id="IPR006095">
    <property type="entry name" value="Glu/Leu/Phe/Val/Trp_DH"/>
</dbReference>
<feature type="domain" description="Glutamate/phenylalanine/leucine/valine/L-tryptophan dehydrogenase C-terminal" evidence="8">
    <location>
        <begin position="186"/>
        <end position="424"/>
    </location>
</feature>
<dbReference type="Pfam" id="PF00208">
    <property type="entry name" value="ELFV_dehydrog"/>
    <property type="match status" value="1"/>
</dbReference>
<protein>
    <recommendedName>
        <fullName evidence="3">Glutamate dehydrogenase</fullName>
    </recommendedName>
</protein>
<feature type="site" description="Important for catalysis" evidence="6">
    <location>
        <position position="149"/>
    </location>
</feature>
<evidence type="ECO:0000256" key="1">
    <source>
        <dbReference type="ARBA" id="ARBA00006382"/>
    </source>
</evidence>
<keyword evidence="2 3" id="KW-0560">Oxidoreductase</keyword>
<dbReference type="PIRSF" id="PIRSF000185">
    <property type="entry name" value="Glu_DH"/>
    <property type="match status" value="1"/>
</dbReference>
<dbReference type="GO" id="GO:0006538">
    <property type="term" value="P:L-glutamate catabolic process"/>
    <property type="evidence" value="ECO:0007669"/>
    <property type="project" value="TreeGrafter"/>
</dbReference>
<dbReference type="Gene3D" id="3.40.50.10860">
    <property type="entry name" value="Leucine Dehydrogenase, chain A, domain 1"/>
    <property type="match status" value="1"/>
</dbReference>
<dbReference type="SUPFAM" id="SSF53223">
    <property type="entry name" value="Aminoacid dehydrogenase-like, N-terminal domain"/>
    <property type="match status" value="1"/>
</dbReference>
<dbReference type="GO" id="GO:0000166">
    <property type="term" value="F:nucleotide binding"/>
    <property type="evidence" value="ECO:0007669"/>
    <property type="project" value="UniProtKB-KW"/>
</dbReference>
<proteinExistence type="inferred from homology"/>
<dbReference type="InterPro" id="IPR046346">
    <property type="entry name" value="Aminoacid_DH-like_N_sf"/>
</dbReference>
<gene>
    <name evidence="9" type="ORF">MAG551_00138</name>
</gene>
<dbReference type="Pfam" id="PF02812">
    <property type="entry name" value="ELFV_dehydrog_N"/>
    <property type="match status" value="1"/>
</dbReference>
<evidence type="ECO:0000256" key="2">
    <source>
        <dbReference type="ARBA" id="ARBA00023002"/>
    </source>
</evidence>
<reference evidence="9" key="1">
    <citation type="journal article" date="2021" name="ISME J.">
        <title>Fine-scale metabolic discontinuity in a stratified prokaryote microbiome of a Red Sea deep halocline.</title>
        <authorList>
            <person name="Michoud G."/>
            <person name="Ngugi D.K."/>
            <person name="Barozzi A."/>
            <person name="Merlino G."/>
            <person name="Calleja M.L."/>
            <person name="Delgado-Huertas A."/>
            <person name="Moran X.A.G."/>
            <person name="Daffonchio D."/>
        </authorList>
    </citation>
    <scope>NUCLEOTIDE SEQUENCE</scope>
    <source>
        <strain evidence="9">SuakinDeep_MAG55_1</strain>
    </source>
</reference>
<dbReference type="InterPro" id="IPR014362">
    <property type="entry name" value="Glu_DH"/>
</dbReference>
<evidence type="ECO:0000256" key="3">
    <source>
        <dbReference type="PIRNR" id="PIRNR000185"/>
    </source>
</evidence>
<feature type="binding site" evidence="5">
    <location>
        <position position="360"/>
    </location>
    <ligand>
        <name>substrate</name>
    </ligand>
</feature>
<feature type="binding site" evidence="5">
    <location>
        <position position="193"/>
    </location>
    <ligand>
        <name>NAD(+)</name>
        <dbReference type="ChEBI" id="CHEBI:57540"/>
    </ligand>
</feature>
<feature type="binding site" evidence="5">
    <location>
        <position position="73"/>
    </location>
    <ligand>
        <name>substrate</name>
    </ligand>
</feature>
<feature type="binding site" evidence="5">
    <location>
        <position position="223"/>
    </location>
    <ligand>
        <name>NAD(+)</name>
        <dbReference type="ChEBI" id="CHEBI:57540"/>
    </ligand>
</feature>
<dbReference type="InterPro" id="IPR006097">
    <property type="entry name" value="Glu/Leu/Phe/Val/Trp_DH_dimer"/>
</dbReference>
<dbReference type="Proteomes" id="UP000722750">
    <property type="component" value="Unassembled WGS sequence"/>
</dbReference>
<dbReference type="GO" id="GO:0004352">
    <property type="term" value="F:glutamate dehydrogenase (NAD+) activity"/>
    <property type="evidence" value="ECO:0007669"/>
    <property type="project" value="TreeGrafter"/>
</dbReference>
<dbReference type="PRINTS" id="PR00082">
    <property type="entry name" value="GLFDHDRGNASE"/>
</dbReference>
<accession>A0A941VY87</accession>
<evidence type="ECO:0000313" key="9">
    <source>
        <dbReference type="EMBL" id="MBS1257103.1"/>
    </source>
</evidence>
<dbReference type="CDD" id="cd01076">
    <property type="entry name" value="NAD_bind_1_Glu_DH"/>
    <property type="match status" value="1"/>
</dbReference>
<evidence type="ECO:0000256" key="5">
    <source>
        <dbReference type="PIRSR" id="PIRSR000185-2"/>
    </source>
</evidence>
<feature type="active site" description="Proton donor" evidence="4">
    <location>
        <position position="109"/>
    </location>
</feature>
<dbReference type="PANTHER" id="PTHR11606">
    <property type="entry name" value="GLUTAMATE DEHYDROGENASE"/>
    <property type="match status" value="1"/>
</dbReference>
<dbReference type="InterPro" id="IPR036291">
    <property type="entry name" value="NAD(P)-bd_dom_sf"/>
</dbReference>
<dbReference type="InterPro" id="IPR006096">
    <property type="entry name" value="Glu/Leu/Phe/Val/Trp_DH_C"/>
</dbReference>
<dbReference type="PANTHER" id="PTHR11606:SF13">
    <property type="entry name" value="GLUTAMATE DEHYDROGENASE 1, MITOCHONDRIAL"/>
    <property type="match status" value="1"/>
</dbReference>
<evidence type="ECO:0000256" key="4">
    <source>
        <dbReference type="PIRSR" id="PIRSR000185-1"/>
    </source>
</evidence>
<dbReference type="EMBL" id="JAANXD010000007">
    <property type="protein sequence ID" value="MBS1257103.1"/>
    <property type="molecule type" value="Genomic_DNA"/>
</dbReference>
<comment type="similarity">
    <text evidence="1 3 7">Belongs to the Glu/Leu/Phe/Val dehydrogenases family.</text>
</comment>
<sequence>MQKRSPRTPIFTNALKRLESALAHVDLSEDVRERLCHPKASLSVSIPIRMDDGGLKTFNGYRVRYDDSRGPAKGGIRYHPSVNADEVTSLAFWMTFKCAVVDLPFGGAKGGICVEPKSLSMLELERLSRGYIDAIVDFIGPDSDIPAPDVYTNPMIMGWMCDQYGIICRQKVPGVITGKPLALGGSRGRDSATGRGGYFVIRELETRLGIGPGSTVAVQGFGNAGFMAAQFLSESGYKVVAVSDSKGAIYKSDGLDIQSVWQFKQHERKLAAAYCSGSVCEVQEYDKISNSELLELGVDLLVPAALEEQITADNAPRIRAKAILELANGPTTPEADTILKSKGIAVIPDILANAGGVAVSYFEWVQNKSGYYWTDKEVDDKLKERICREADSVWNVSQELKTDLRTAAYVIALRRISETIEAKGTKEFYDGKN</sequence>
<evidence type="ECO:0000256" key="7">
    <source>
        <dbReference type="RuleBase" id="RU004417"/>
    </source>
</evidence>
<name>A0A941VY87_9BACT</name>
<evidence type="ECO:0000259" key="8">
    <source>
        <dbReference type="SMART" id="SM00839"/>
    </source>
</evidence>
<dbReference type="AlphaFoldDB" id="A0A941VY87"/>
<keyword evidence="5" id="KW-0547">Nucleotide-binding</keyword>
<organism evidence="9 10">
    <name type="scientific">Candidatus Scalindua arabica</name>
    <dbReference type="NCBI Taxonomy" id="1127984"/>
    <lineage>
        <taxon>Bacteria</taxon>
        <taxon>Pseudomonadati</taxon>
        <taxon>Planctomycetota</taxon>
        <taxon>Candidatus Brocadiia</taxon>
        <taxon>Candidatus Brocadiales</taxon>
        <taxon>Candidatus Scalinduaceae</taxon>
        <taxon>Candidatus Scalindua</taxon>
    </lineage>
</organism>
<evidence type="ECO:0000256" key="6">
    <source>
        <dbReference type="PIRSR" id="PIRSR000185-3"/>
    </source>
</evidence>
<dbReference type="SMART" id="SM00839">
    <property type="entry name" value="ELFV_dehydrog"/>
    <property type="match status" value="1"/>
</dbReference>
<dbReference type="InterPro" id="IPR033922">
    <property type="entry name" value="NAD_bind_Glu_DH"/>
</dbReference>
<comment type="caution">
    <text evidence="9">The sequence shown here is derived from an EMBL/GenBank/DDBJ whole genome shotgun (WGS) entry which is preliminary data.</text>
</comment>